<dbReference type="SUPFAM" id="SSF47384">
    <property type="entry name" value="Homodimeric domain of signal transducing histidine kinase"/>
    <property type="match status" value="1"/>
</dbReference>
<dbReference type="PRINTS" id="PR00344">
    <property type="entry name" value="BCTRLSENSOR"/>
</dbReference>
<dbReference type="SMART" id="SM00448">
    <property type="entry name" value="REC"/>
    <property type="match status" value="1"/>
</dbReference>
<evidence type="ECO:0000313" key="6">
    <source>
        <dbReference type="EMBL" id="KAK5085371.1"/>
    </source>
</evidence>
<dbReference type="InterPro" id="IPR035965">
    <property type="entry name" value="PAS-like_dom_sf"/>
</dbReference>
<evidence type="ECO:0008006" key="8">
    <source>
        <dbReference type="Google" id="ProtNLM"/>
    </source>
</evidence>
<dbReference type="InterPro" id="IPR050956">
    <property type="entry name" value="2C_system_His_kinase"/>
</dbReference>
<feature type="domain" description="Histidine kinase" evidence="3">
    <location>
        <begin position="580"/>
        <end position="868"/>
    </location>
</feature>
<dbReference type="PROSITE" id="PS50110">
    <property type="entry name" value="RESPONSE_REGULATORY"/>
    <property type="match status" value="1"/>
</dbReference>
<dbReference type="SMART" id="SM00091">
    <property type="entry name" value="PAS"/>
    <property type="match status" value="2"/>
</dbReference>
<feature type="modified residue" description="4-aspartylphosphate" evidence="2">
    <location>
        <position position="970"/>
    </location>
</feature>
<dbReference type="PROSITE" id="PS50109">
    <property type="entry name" value="HIS_KIN"/>
    <property type="match status" value="1"/>
</dbReference>
<dbReference type="NCBIfam" id="TIGR00229">
    <property type="entry name" value="sensory_box"/>
    <property type="match status" value="2"/>
</dbReference>
<dbReference type="CDD" id="cd17546">
    <property type="entry name" value="REC_hyHK_CKI1_RcsC-like"/>
    <property type="match status" value="1"/>
</dbReference>
<dbReference type="SMART" id="SM00388">
    <property type="entry name" value="HisKA"/>
    <property type="match status" value="1"/>
</dbReference>
<dbReference type="InterPro" id="IPR004358">
    <property type="entry name" value="Sig_transdc_His_kin-like_C"/>
</dbReference>
<dbReference type="Gene3D" id="3.30.450.20">
    <property type="entry name" value="PAS domain"/>
    <property type="match status" value="3"/>
</dbReference>
<dbReference type="SUPFAM" id="SSF55781">
    <property type="entry name" value="GAF domain-like"/>
    <property type="match status" value="1"/>
</dbReference>
<dbReference type="InterPro" id="IPR011006">
    <property type="entry name" value="CheY-like_superfamily"/>
</dbReference>
<evidence type="ECO:0000259" key="5">
    <source>
        <dbReference type="PROSITE" id="PS50112"/>
    </source>
</evidence>
<accession>A0AAN7SZ48</accession>
<keyword evidence="1 2" id="KW-0597">Phosphoprotein</keyword>
<proteinExistence type="predicted"/>
<comment type="caution">
    <text evidence="6">The sequence shown here is derived from an EMBL/GenBank/DDBJ whole genome shotgun (WGS) entry which is preliminary data.</text>
</comment>
<evidence type="ECO:0000259" key="3">
    <source>
        <dbReference type="PROSITE" id="PS50109"/>
    </source>
</evidence>
<dbReference type="SUPFAM" id="SSF52172">
    <property type="entry name" value="CheY-like"/>
    <property type="match status" value="1"/>
</dbReference>
<dbReference type="InterPro" id="IPR036097">
    <property type="entry name" value="HisK_dim/P_sf"/>
</dbReference>
<reference evidence="6 7" key="1">
    <citation type="submission" date="2023-08" db="EMBL/GenBank/DDBJ databases">
        <title>Black Yeasts Isolated from many extreme environments.</title>
        <authorList>
            <person name="Coleine C."/>
            <person name="Stajich J.E."/>
            <person name="Selbmann L."/>
        </authorList>
    </citation>
    <scope>NUCLEOTIDE SEQUENCE [LARGE SCALE GENOMIC DNA]</scope>
    <source>
        <strain evidence="6 7">CCFEE 5910</strain>
    </source>
</reference>
<evidence type="ECO:0000256" key="1">
    <source>
        <dbReference type="ARBA" id="ARBA00022553"/>
    </source>
</evidence>
<dbReference type="Proteomes" id="UP001309876">
    <property type="component" value="Unassembled WGS sequence"/>
</dbReference>
<organism evidence="6 7">
    <name type="scientific">Lithohypha guttulata</name>
    <dbReference type="NCBI Taxonomy" id="1690604"/>
    <lineage>
        <taxon>Eukaryota</taxon>
        <taxon>Fungi</taxon>
        <taxon>Dikarya</taxon>
        <taxon>Ascomycota</taxon>
        <taxon>Pezizomycotina</taxon>
        <taxon>Eurotiomycetes</taxon>
        <taxon>Chaetothyriomycetidae</taxon>
        <taxon>Chaetothyriales</taxon>
        <taxon>Trichomeriaceae</taxon>
        <taxon>Lithohypha</taxon>
    </lineage>
</organism>
<dbReference type="PROSITE" id="PS50112">
    <property type="entry name" value="PAS"/>
    <property type="match status" value="2"/>
</dbReference>
<dbReference type="InterPro" id="IPR005467">
    <property type="entry name" value="His_kinase_dom"/>
</dbReference>
<gene>
    <name evidence="6" type="ORF">LTR05_004655</name>
</gene>
<dbReference type="SUPFAM" id="SSF55785">
    <property type="entry name" value="PYP-like sensor domain (PAS domain)"/>
    <property type="match status" value="2"/>
</dbReference>
<dbReference type="GO" id="GO:0000155">
    <property type="term" value="F:phosphorelay sensor kinase activity"/>
    <property type="evidence" value="ECO:0007669"/>
    <property type="project" value="InterPro"/>
</dbReference>
<feature type="domain" description="PAS" evidence="5">
    <location>
        <begin position="425"/>
        <end position="496"/>
    </location>
</feature>
<dbReference type="InterPro" id="IPR000014">
    <property type="entry name" value="PAS"/>
</dbReference>
<dbReference type="CDD" id="cd00130">
    <property type="entry name" value="PAS"/>
    <property type="match status" value="2"/>
</dbReference>
<feature type="domain" description="Response regulatory" evidence="4">
    <location>
        <begin position="915"/>
        <end position="1041"/>
    </location>
</feature>
<name>A0AAN7SZ48_9EURO</name>
<dbReference type="PANTHER" id="PTHR43719">
    <property type="entry name" value="TWO-COMPONENT HISTIDINE KINASE"/>
    <property type="match status" value="1"/>
</dbReference>
<dbReference type="SMART" id="SM00387">
    <property type="entry name" value="HATPase_c"/>
    <property type="match status" value="1"/>
</dbReference>
<evidence type="ECO:0000259" key="4">
    <source>
        <dbReference type="PROSITE" id="PS50110"/>
    </source>
</evidence>
<dbReference type="Gene3D" id="1.10.287.130">
    <property type="match status" value="1"/>
</dbReference>
<dbReference type="Gene3D" id="3.40.50.2300">
    <property type="match status" value="1"/>
</dbReference>
<sequence length="1047" mass="117178">MIGQNAPDVFPDFWNYFEEIITKQHEDGITVSGKASLLLMERQAGFLEETYFDWKLVPVIGDDGLFLGAYGIPTDNTERVIGERRTLCVQNLSQRIAKTTSFDALWNHITLGLLEDSKDVPFALLFADQDALRARGTPPIDQTGNVKLVGSIGVPDGHRLKNLCWTTEAGGDGLPSAVMHAVQSSQISILSTDSAEVAQYLTGIDWKGSGVPCKQLAIMPIFAGARPLAVLVAGINPHRQYNDWYRDFLQHITTLISTQLSALRLSEELKHRAELASKAVKNFERSELRFERFAARSMVGLGMASMHGNILYANNVWCELSGVDPSKAIGCDFRDTIHEDDLPLVEQHWHNAVVLKQVVKFTYRSKAPWRKDEMYLPQRTLYATCYADIDEDGTVETITGLVVDISEQKWTEGQLLQRSRELEESEQRYRSFADLCPFGIVSTDAQGKVKWGNDSWHDFYSFKKGQVVDEQPWLPYVHSDDVDKAKQYFRTLQTTPGAHTAELRLKKKYTIYEGDRMRENDFFILIVGNQEYKDSLKTVIDSIDFWIIDISAQKMAEKILTEKMEEAIRNRTSQEHFIDMISHEIRNPLSALLTCAESICQSLSQIDPQRGPSNGALSVAKGMFTAKAKNEAIYNDILEAANTIIWCSNHQKQIVDDVLTLSKLDSELLVVSPVPVKLTDLMRSALKIFEPELRMSEIGLEMLDHESVALNGINWILLDPNRFLQILINLVTNAIKFTRGVSGGKRIKIVTSIHKERPHHFEELDFVPRRYNPLERRGSTIGPQLEDADQIYLRVSVSDTGKGLSAPEKKLLFNRFAQASPKTHVEYGGSGLGLFISRQITEMLGGEIGVGTSPSGGCTFAFYVITSKIDAPQSSYLQPPIAPAVSRTMSAPVTLLPTKDGKKGNGERTDVEKRKILVVEDNIVNQRVLCKQLRNRGFDVEASNHGKEALAALEKAQASEEGYFDVVLCDIEMPVMDGIQCVQEIRERERDGSLPEHIPVIGVTANVRSKQVDAAVEAGMDGVTTKPYRLDDLIAHIDRLLLEDSST</sequence>
<dbReference type="InterPro" id="IPR003594">
    <property type="entry name" value="HATPase_dom"/>
</dbReference>
<dbReference type="InterPro" id="IPR013656">
    <property type="entry name" value="PAS_4"/>
</dbReference>
<dbReference type="Pfam" id="PF02518">
    <property type="entry name" value="HATPase_c"/>
    <property type="match status" value="1"/>
</dbReference>
<dbReference type="AlphaFoldDB" id="A0AAN7SZ48"/>
<feature type="domain" description="PAS" evidence="5">
    <location>
        <begin position="286"/>
        <end position="362"/>
    </location>
</feature>
<dbReference type="CDD" id="cd00082">
    <property type="entry name" value="HisKA"/>
    <property type="match status" value="1"/>
</dbReference>
<dbReference type="InterPro" id="IPR001789">
    <property type="entry name" value="Sig_transdc_resp-reg_receiver"/>
</dbReference>
<dbReference type="Pfam" id="PF08448">
    <property type="entry name" value="PAS_4"/>
    <property type="match status" value="1"/>
</dbReference>
<keyword evidence="7" id="KW-1185">Reference proteome</keyword>
<dbReference type="InterPro" id="IPR003661">
    <property type="entry name" value="HisK_dim/P_dom"/>
</dbReference>
<dbReference type="SUPFAM" id="SSF55874">
    <property type="entry name" value="ATPase domain of HSP90 chaperone/DNA topoisomerase II/histidine kinase"/>
    <property type="match status" value="1"/>
</dbReference>
<evidence type="ECO:0000313" key="7">
    <source>
        <dbReference type="Proteomes" id="UP001309876"/>
    </source>
</evidence>
<evidence type="ECO:0000256" key="2">
    <source>
        <dbReference type="PROSITE-ProRule" id="PRU00169"/>
    </source>
</evidence>
<dbReference type="Pfam" id="PF13188">
    <property type="entry name" value="PAS_8"/>
    <property type="match status" value="1"/>
</dbReference>
<dbReference type="InterPro" id="IPR036890">
    <property type="entry name" value="HATPase_C_sf"/>
</dbReference>
<protein>
    <recommendedName>
        <fullName evidence="8">Histidine kinase</fullName>
    </recommendedName>
</protein>
<dbReference type="PANTHER" id="PTHR43719:SF60">
    <property type="entry name" value="HISTIDINE KINASE G2"/>
    <property type="match status" value="1"/>
</dbReference>
<dbReference type="Gene3D" id="3.30.565.10">
    <property type="entry name" value="Histidine kinase-like ATPase, C-terminal domain"/>
    <property type="match status" value="1"/>
</dbReference>
<dbReference type="Pfam" id="PF00072">
    <property type="entry name" value="Response_reg"/>
    <property type="match status" value="1"/>
</dbReference>
<dbReference type="EMBL" id="JAVRRJ010000004">
    <property type="protein sequence ID" value="KAK5085371.1"/>
    <property type="molecule type" value="Genomic_DNA"/>
</dbReference>